<dbReference type="InterPro" id="IPR047263">
    <property type="entry name" value="HNL-like_cupin"/>
</dbReference>
<dbReference type="SUPFAM" id="SSF51182">
    <property type="entry name" value="RmlC-like cupins"/>
    <property type="match status" value="1"/>
</dbReference>
<reference evidence="2 3" key="1">
    <citation type="submission" date="2020-08" db="EMBL/GenBank/DDBJ databases">
        <title>Putative novel bacterial strains isolated from necrotic wheat leaf tissues caused by Xanthomonas translucens.</title>
        <authorList>
            <person name="Tambong J.T."/>
        </authorList>
    </citation>
    <scope>NUCLEOTIDE SEQUENCE [LARGE SCALE GENOMIC DNA]</scope>
    <source>
        <strain evidence="3">DOAB 1063</strain>
    </source>
</reference>
<evidence type="ECO:0000259" key="1">
    <source>
        <dbReference type="Pfam" id="PF07883"/>
    </source>
</evidence>
<evidence type="ECO:0000313" key="2">
    <source>
        <dbReference type="EMBL" id="MBC3940817.1"/>
    </source>
</evidence>
<dbReference type="InterPro" id="IPR011051">
    <property type="entry name" value="RmlC_Cupin_sf"/>
</dbReference>
<dbReference type="EMBL" id="JACONT010000005">
    <property type="protein sequence ID" value="MBC3940817.1"/>
    <property type="molecule type" value="Genomic_DNA"/>
</dbReference>
<organism evidence="2 3">
    <name type="scientific">Sphingomonas albertensis</name>
    <dbReference type="NCBI Taxonomy" id="2762591"/>
    <lineage>
        <taxon>Bacteria</taxon>
        <taxon>Pseudomonadati</taxon>
        <taxon>Pseudomonadota</taxon>
        <taxon>Alphaproteobacteria</taxon>
        <taxon>Sphingomonadales</taxon>
        <taxon>Sphingomonadaceae</taxon>
        <taxon>Sphingomonas</taxon>
    </lineage>
</organism>
<proteinExistence type="predicted"/>
<dbReference type="PANTHER" id="PTHR43698:SF1">
    <property type="entry name" value="BLL4564 PROTEIN"/>
    <property type="match status" value="1"/>
</dbReference>
<keyword evidence="3" id="KW-1185">Reference proteome</keyword>
<name>A0ABR7AKG9_9SPHN</name>
<gene>
    <name evidence="2" type="ORF">H8S47_03840</name>
</gene>
<feature type="domain" description="Cupin type-2" evidence="1">
    <location>
        <begin position="41"/>
        <end position="102"/>
    </location>
</feature>
<dbReference type="CDD" id="cd02233">
    <property type="entry name" value="cupin_HNL-like"/>
    <property type="match status" value="1"/>
</dbReference>
<evidence type="ECO:0000313" key="3">
    <source>
        <dbReference type="Proteomes" id="UP000597613"/>
    </source>
</evidence>
<dbReference type="Pfam" id="PF07883">
    <property type="entry name" value="Cupin_2"/>
    <property type="match status" value="1"/>
</dbReference>
<dbReference type="InterPro" id="IPR013096">
    <property type="entry name" value="Cupin_2"/>
</dbReference>
<sequence>MTIARKSEMKTVDGPEANFTGKVTISGRFQRDDPSRVSGAIVHFEPGARSAWHTHPAGQTLIVTEGIGWTQIADGPKLEFTAGDILWCPADRKHWHGATAHQGMTHVAIQESADGSAVTWMNKVTDAEYLAPLGTE</sequence>
<comment type="caution">
    <text evidence="2">The sequence shown here is derived from an EMBL/GenBank/DDBJ whole genome shotgun (WGS) entry which is preliminary data.</text>
</comment>
<dbReference type="PANTHER" id="PTHR43698">
    <property type="entry name" value="RIBD C-TERMINAL DOMAIN CONTAINING PROTEIN"/>
    <property type="match status" value="1"/>
</dbReference>
<accession>A0ABR7AKG9</accession>
<dbReference type="InterPro" id="IPR014710">
    <property type="entry name" value="RmlC-like_jellyroll"/>
</dbReference>
<protein>
    <submittedName>
        <fullName evidence="2">Cupin domain-containing protein</fullName>
    </submittedName>
</protein>
<dbReference type="Gene3D" id="2.60.120.10">
    <property type="entry name" value="Jelly Rolls"/>
    <property type="match status" value="1"/>
</dbReference>
<dbReference type="Proteomes" id="UP000597613">
    <property type="component" value="Unassembled WGS sequence"/>
</dbReference>